<dbReference type="SUPFAM" id="SSF48264">
    <property type="entry name" value="Cytochrome P450"/>
    <property type="match status" value="1"/>
</dbReference>
<dbReference type="HOGENOM" id="CLU_001570_5_2_1"/>
<dbReference type="PhylomeDB" id="B4I6A2"/>
<comment type="subcellular location">
    <subcellularLocation>
        <location evidence="3">Endoplasmic reticulum membrane</location>
        <topology evidence="3">Peripheral membrane protein</topology>
    </subcellularLocation>
    <subcellularLocation>
        <location evidence="2">Microsome membrane</location>
        <topology evidence="2">Peripheral membrane protein</topology>
    </subcellularLocation>
</comment>
<dbReference type="FunFam" id="1.10.630.10:FF:000042">
    <property type="entry name" value="Cytochrome P450"/>
    <property type="match status" value="1"/>
</dbReference>
<dbReference type="GO" id="GO:0046701">
    <property type="term" value="P:insecticide catabolic process"/>
    <property type="evidence" value="ECO:0007669"/>
    <property type="project" value="TreeGrafter"/>
</dbReference>
<evidence type="ECO:0000256" key="4">
    <source>
        <dbReference type="ARBA" id="ARBA00010617"/>
    </source>
</evidence>
<dbReference type="InterPro" id="IPR002401">
    <property type="entry name" value="Cyt_P450_E_grp-I"/>
</dbReference>
<dbReference type="GO" id="GO:0005506">
    <property type="term" value="F:iron ion binding"/>
    <property type="evidence" value="ECO:0007669"/>
    <property type="project" value="InterPro"/>
</dbReference>
<comment type="similarity">
    <text evidence="4 14">Belongs to the cytochrome P450 family.</text>
</comment>
<dbReference type="GO" id="GO:0020037">
    <property type="term" value="F:heme binding"/>
    <property type="evidence" value="ECO:0007669"/>
    <property type="project" value="InterPro"/>
</dbReference>
<evidence type="ECO:0000256" key="14">
    <source>
        <dbReference type="RuleBase" id="RU000461"/>
    </source>
</evidence>
<keyword evidence="9 14" id="KW-0560">Oxidoreductase</keyword>
<evidence type="ECO:0000256" key="10">
    <source>
        <dbReference type="ARBA" id="ARBA00023004"/>
    </source>
</evidence>
<evidence type="ECO:0000256" key="15">
    <source>
        <dbReference type="SAM" id="Phobius"/>
    </source>
</evidence>
<name>B4I6A2_DROSE</name>
<evidence type="ECO:0000256" key="2">
    <source>
        <dbReference type="ARBA" id="ARBA00004174"/>
    </source>
</evidence>
<dbReference type="GO" id="GO:0005789">
    <property type="term" value="C:endoplasmic reticulum membrane"/>
    <property type="evidence" value="ECO:0007669"/>
    <property type="project" value="UniProtKB-SubCell"/>
</dbReference>
<dbReference type="AlphaFoldDB" id="B4I6A2"/>
<dbReference type="Proteomes" id="UP000001292">
    <property type="component" value="Unassembled WGS sequence"/>
</dbReference>
<evidence type="ECO:0000256" key="9">
    <source>
        <dbReference type="ARBA" id="ARBA00023002"/>
    </source>
</evidence>
<evidence type="ECO:0000256" key="5">
    <source>
        <dbReference type="ARBA" id="ARBA00022617"/>
    </source>
</evidence>
<dbReference type="GO" id="GO:0004497">
    <property type="term" value="F:monooxygenase activity"/>
    <property type="evidence" value="ECO:0007669"/>
    <property type="project" value="UniProtKB-KW"/>
</dbReference>
<keyword evidence="12 15" id="KW-0472">Membrane</keyword>
<protein>
    <submittedName>
        <fullName evidence="16">GM23047</fullName>
    </submittedName>
</protein>
<keyword evidence="5 13" id="KW-0349">Heme</keyword>
<evidence type="ECO:0000256" key="8">
    <source>
        <dbReference type="ARBA" id="ARBA00022848"/>
    </source>
</evidence>
<evidence type="ECO:0000256" key="12">
    <source>
        <dbReference type="ARBA" id="ARBA00023136"/>
    </source>
</evidence>
<dbReference type="EMBL" id="CH480823">
    <property type="protein sequence ID" value="EDW56308.1"/>
    <property type="molecule type" value="Genomic_DNA"/>
</dbReference>
<keyword evidence="17" id="KW-1185">Reference proteome</keyword>
<dbReference type="PRINTS" id="PR00463">
    <property type="entry name" value="EP450I"/>
</dbReference>
<evidence type="ECO:0000256" key="11">
    <source>
        <dbReference type="ARBA" id="ARBA00023033"/>
    </source>
</evidence>
<keyword evidence="11 14" id="KW-0503">Monooxygenase</keyword>
<keyword evidence="8" id="KW-0492">Microsome</keyword>
<dbReference type="SMR" id="B4I6A2"/>
<dbReference type="Gene3D" id="1.10.630.10">
    <property type="entry name" value="Cytochrome P450"/>
    <property type="match status" value="1"/>
</dbReference>
<dbReference type="Pfam" id="PF00067">
    <property type="entry name" value="p450"/>
    <property type="match status" value="1"/>
</dbReference>
<keyword evidence="15" id="KW-0812">Transmembrane</keyword>
<keyword evidence="15" id="KW-1133">Transmembrane helix</keyword>
<evidence type="ECO:0000256" key="3">
    <source>
        <dbReference type="ARBA" id="ARBA00004406"/>
    </source>
</evidence>
<dbReference type="PANTHER" id="PTHR24292:SF45">
    <property type="entry name" value="CYTOCHROME P450 6G1-RELATED"/>
    <property type="match status" value="1"/>
</dbReference>
<dbReference type="InterPro" id="IPR050476">
    <property type="entry name" value="Insect_CytP450_Detox"/>
</dbReference>
<feature type="transmembrane region" description="Helical" evidence="15">
    <location>
        <begin position="100"/>
        <end position="121"/>
    </location>
</feature>
<dbReference type="SUPFAM" id="SSF54768">
    <property type="entry name" value="dsRNA-binding domain-like"/>
    <property type="match status" value="1"/>
</dbReference>
<dbReference type="CDD" id="cd11056">
    <property type="entry name" value="CYP6-like"/>
    <property type="match status" value="1"/>
</dbReference>
<evidence type="ECO:0000256" key="1">
    <source>
        <dbReference type="ARBA" id="ARBA00001971"/>
    </source>
</evidence>
<keyword evidence="7" id="KW-0256">Endoplasmic reticulum</keyword>
<dbReference type="GO" id="GO:0046680">
    <property type="term" value="P:response to DDT"/>
    <property type="evidence" value="ECO:0007669"/>
    <property type="project" value="TreeGrafter"/>
</dbReference>
<proteinExistence type="inferred from homology"/>
<dbReference type="PROSITE" id="PS00086">
    <property type="entry name" value="CYTOCHROME_P450"/>
    <property type="match status" value="1"/>
</dbReference>
<keyword evidence="10 13" id="KW-0408">Iron</keyword>
<evidence type="ECO:0000256" key="7">
    <source>
        <dbReference type="ARBA" id="ARBA00022824"/>
    </source>
</evidence>
<dbReference type="OMA" id="HNCIGMQ"/>
<sequence>MDNNTAVSALDEFCAKTNNTPPTYHFINGEDGGFVCKVQLLEIEALGNDDQNKSEEVTTAGTHAPQNNLRSKIGLSKALYAYPCTIQPPLDPTSDPASEMVYSTNILLAIVTILTGVFIWSRRTYVYWQRRRVKFVQPTHLLGNLSRVLRLEESFALQLRRFYFDERFRNEPVVGIYLFHQPALLIRDLQLVRTVLVEDFVSFSNRFAKCDGRSDKMGALTLFLAEQPEWREIRTRLAPAFAGAKLKQMFSLMEEIGCDLEWYLKRLTRDLRRGDAERGAIVSIKDVCDLYNTDMIASIAFGLRSYSLRNTQSEIGSHCQDLFRPNVRRVIDLFLIFYLPKLVPLLRPKLFTEPHAEFLRRVIQLVIEERERGGDLRNDLIEMLLTLKKEADLQQDKSHFTHHRDFLAAQAASFEVAGIETCSASMSFALYELAKQPLMQSRLRREIREAFAGNPNGRLTYEAVARMQFLDMVVEETLRKYPIVPLLERECTPINKKRFYSLRPHAECYARRGMPVFISNLAIHHDPKYWPDPDRFDPERFSAANKALQAPMSYMPFGAGPHNCIGMQIGLLQIKLGLVYFLHRHRVEICDRTVERIQFDAKFAVLASEQRIYLKVDCL</sequence>
<feature type="binding site" description="axial binding residue" evidence="13">
    <location>
        <position position="564"/>
    </location>
    <ligand>
        <name>heme</name>
        <dbReference type="ChEBI" id="CHEBI:30413"/>
    </ligand>
    <ligandPart>
        <name>Fe</name>
        <dbReference type="ChEBI" id="CHEBI:18248"/>
    </ligandPart>
</feature>
<evidence type="ECO:0000313" key="16">
    <source>
        <dbReference type="EMBL" id="EDW56308.1"/>
    </source>
</evidence>
<dbReference type="GO" id="GO:0016705">
    <property type="term" value="F:oxidoreductase activity, acting on paired donors, with incorporation or reduction of molecular oxygen"/>
    <property type="evidence" value="ECO:0007669"/>
    <property type="project" value="InterPro"/>
</dbReference>
<comment type="cofactor">
    <cofactor evidence="1 13">
        <name>heme</name>
        <dbReference type="ChEBI" id="CHEBI:30413"/>
    </cofactor>
</comment>
<dbReference type="InterPro" id="IPR001128">
    <property type="entry name" value="Cyt_P450"/>
</dbReference>
<dbReference type="STRING" id="7238.B4I6A2"/>
<reference evidence="16 17" key="1">
    <citation type="journal article" date="2007" name="Nature">
        <title>Evolution of genes and genomes on the Drosophila phylogeny.</title>
        <authorList>
            <consortium name="Drosophila 12 Genomes Consortium"/>
            <person name="Clark A.G."/>
            <person name="Eisen M.B."/>
            <person name="Smith D.R."/>
            <person name="Bergman C.M."/>
            <person name="Oliver B."/>
            <person name="Markow T.A."/>
            <person name="Kaufman T.C."/>
            <person name="Kellis M."/>
            <person name="Gelbart W."/>
            <person name="Iyer V.N."/>
            <person name="Pollard D.A."/>
            <person name="Sackton T.B."/>
            <person name="Larracuente A.M."/>
            <person name="Singh N.D."/>
            <person name="Abad J.P."/>
            <person name="Abt D.N."/>
            <person name="Adryan B."/>
            <person name="Aguade M."/>
            <person name="Akashi H."/>
            <person name="Anderson W.W."/>
            <person name="Aquadro C.F."/>
            <person name="Ardell D.H."/>
            <person name="Arguello R."/>
            <person name="Artieri C.G."/>
            <person name="Barbash D.A."/>
            <person name="Barker D."/>
            <person name="Barsanti P."/>
            <person name="Batterham P."/>
            <person name="Batzoglou S."/>
            <person name="Begun D."/>
            <person name="Bhutkar A."/>
            <person name="Blanco E."/>
            <person name="Bosak S.A."/>
            <person name="Bradley R.K."/>
            <person name="Brand A.D."/>
            <person name="Brent M.R."/>
            <person name="Brooks A.N."/>
            <person name="Brown R.H."/>
            <person name="Butlin R.K."/>
            <person name="Caggese C."/>
            <person name="Calvi B.R."/>
            <person name="Bernardo de Carvalho A."/>
            <person name="Caspi A."/>
            <person name="Castrezana S."/>
            <person name="Celniker S.E."/>
            <person name="Chang J.L."/>
            <person name="Chapple C."/>
            <person name="Chatterji S."/>
            <person name="Chinwalla A."/>
            <person name="Civetta A."/>
            <person name="Clifton S.W."/>
            <person name="Comeron J.M."/>
            <person name="Costello J.C."/>
            <person name="Coyne J.A."/>
            <person name="Daub J."/>
            <person name="David R.G."/>
            <person name="Delcher A.L."/>
            <person name="Delehaunty K."/>
            <person name="Do C.B."/>
            <person name="Ebling H."/>
            <person name="Edwards K."/>
            <person name="Eickbush T."/>
            <person name="Evans J.D."/>
            <person name="Filipski A."/>
            <person name="Findeiss S."/>
            <person name="Freyhult E."/>
            <person name="Fulton L."/>
            <person name="Fulton R."/>
            <person name="Garcia A.C."/>
            <person name="Gardiner A."/>
            <person name="Garfield D.A."/>
            <person name="Garvin B.E."/>
            <person name="Gibson G."/>
            <person name="Gilbert D."/>
            <person name="Gnerre S."/>
            <person name="Godfrey J."/>
            <person name="Good R."/>
            <person name="Gotea V."/>
            <person name="Gravely B."/>
            <person name="Greenberg A.J."/>
            <person name="Griffiths-Jones S."/>
            <person name="Gross S."/>
            <person name="Guigo R."/>
            <person name="Gustafson E.A."/>
            <person name="Haerty W."/>
            <person name="Hahn M.W."/>
            <person name="Halligan D.L."/>
            <person name="Halpern A.L."/>
            <person name="Halter G.M."/>
            <person name="Han M.V."/>
            <person name="Heger A."/>
            <person name="Hillier L."/>
            <person name="Hinrichs A.S."/>
            <person name="Holmes I."/>
            <person name="Hoskins R.A."/>
            <person name="Hubisz M.J."/>
            <person name="Hultmark D."/>
            <person name="Huntley M.A."/>
            <person name="Jaffe D.B."/>
            <person name="Jagadeeshan S."/>
            <person name="Jeck W.R."/>
            <person name="Johnson J."/>
            <person name="Jones C.D."/>
            <person name="Jordan W.C."/>
            <person name="Karpen G.H."/>
            <person name="Kataoka E."/>
            <person name="Keightley P.D."/>
            <person name="Kheradpour P."/>
            <person name="Kirkness E.F."/>
            <person name="Koerich L.B."/>
            <person name="Kristiansen K."/>
            <person name="Kudrna D."/>
            <person name="Kulathinal R.J."/>
            <person name="Kumar S."/>
            <person name="Kwok R."/>
            <person name="Lander E."/>
            <person name="Langley C.H."/>
            <person name="Lapoint R."/>
            <person name="Lazzaro B.P."/>
            <person name="Lee S.J."/>
            <person name="Levesque L."/>
            <person name="Li R."/>
            <person name="Lin C.F."/>
            <person name="Lin M.F."/>
            <person name="Lindblad-Toh K."/>
            <person name="Llopart A."/>
            <person name="Long M."/>
            <person name="Low L."/>
            <person name="Lozovsky E."/>
            <person name="Lu J."/>
            <person name="Luo M."/>
            <person name="Machado C.A."/>
            <person name="Makalowski W."/>
            <person name="Marzo M."/>
            <person name="Matsuda M."/>
            <person name="Matzkin L."/>
            <person name="McAllister B."/>
            <person name="McBride C.S."/>
            <person name="McKernan B."/>
            <person name="McKernan K."/>
            <person name="Mendez-Lago M."/>
            <person name="Minx P."/>
            <person name="Mollenhauer M.U."/>
            <person name="Montooth K."/>
            <person name="Mount S.M."/>
            <person name="Mu X."/>
            <person name="Myers E."/>
            <person name="Negre B."/>
            <person name="Newfeld S."/>
            <person name="Nielsen R."/>
            <person name="Noor M.A."/>
            <person name="O'Grady P."/>
            <person name="Pachter L."/>
            <person name="Papaceit M."/>
            <person name="Parisi M.J."/>
            <person name="Parisi M."/>
            <person name="Parts L."/>
            <person name="Pedersen J.S."/>
            <person name="Pesole G."/>
            <person name="Phillippy A.M."/>
            <person name="Ponting C.P."/>
            <person name="Pop M."/>
            <person name="Porcelli D."/>
            <person name="Powell J.R."/>
            <person name="Prohaska S."/>
            <person name="Pruitt K."/>
            <person name="Puig M."/>
            <person name="Quesneville H."/>
            <person name="Ram K.R."/>
            <person name="Rand D."/>
            <person name="Rasmussen M.D."/>
            <person name="Reed L.K."/>
            <person name="Reenan R."/>
            <person name="Reily A."/>
            <person name="Remington K.A."/>
            <person name="Rieger T.T."/>
            <person name="Ritchie M.G."/>
            <person name="Robin C."/>
            <person name="Rogers Y.H."/>
            <person name="Rohde C."/>
            <person name="Rozas J."/>
            <person name="Rubenfield M.J."/>
            <person name="Ruiz A."/>
            <person name="Russo S."/>
            <person name="Salzberg S.L."/>
            <person name="Sanchez-Gracia A."/>
            <person name="Saranga D.J."/>
            <person name="Sato H."/>
            <person name="Schaeffer S.W."/>
            <person name="Schatz M.C."/>
            <person name="Schlenke T."/>
            <person name="Schwartz R."/>
            <person name="Segarra C."/>
            <person name="Singh R.S."/>
            <person name="Sirot L."/>
            <person name="Sirota M."/>
            <person name="Sisneros N.B."/>
            <person name="Smith C.D."/>
            <person name="Smith T.F."/>
            <person name="Spieth J."/>
            <person name="Stage D.E."/>
            <person name="Stark A."/>
            <person name="Stephan W."/>
            <person name="Strausberg R.L."/>
            <person name="Strempel S."/>
            <person name="Sturgill D."/>
            <person name="Sutton G."/>
            <person name="Sutton G.G."/>
            <person name="Tao W."/>
            <person name="Teichmann S."/>
            <person name="Tobari Y.N."/>
            <person name="Tomimura Y."/>
            <person name="Tsolas J.M."/>
            <person name="Valente V.L."/>
            <person name="Venter E."/>
            <person name="Venter J.C."/>
            <person name="Vicario S."/>
            <person name="Vieira F.G."/>
            <person name="Vilella A.J."/>
            <person name="Villasante A."/>
            <person name="Walenz B."/>
            <person name="Wang J."/>
            <person name="Wasserman M."/>
            <person name="Watts T."/>
            <person name="Wilson D."/>
            <person name="Wilson R.K."/>
            <person name="Wing R.A."/>
            <person name="Wolfner M.F."/>
            <person name="Wong A."/>
            <person name="Wong G.K."/>
            <person name="Wu C.I."/>
            <person name="Wu G."/>
            <person name="Yamamoto D."/>
            <person name="Yang H.P."/>
            <person name="Yang S.P."/>
            <person name="Yorke J.A."/>
            <person name="Yoshida K."/>
            <person name="Zdobnov E."/>
            <person name="Zhang P."/>
            <person name="Zhang Y."/>
            <person name="Zimin A.V."/>
            <person name="Baldwin J."/>
            <person name="Abdouelleil A."/>
            <person name="Abdulkadir J."/>
            <person name="Abebe A."/>
            <person name="Abera B."/>
            <person name="Abreu J."/>
            <person name="Acer S.C."/>
            <person name="Aftuck L."/>
            <person name="Alexander A."/>
            <person name="An P."/>
            <person name="Anderson E."/>
            <person name="Anderson S."/>
            <person name="Arachi H."/>
            <person name="Azer M."/>
            <person name="Bachantsang P."/>
            <person name="Barry A."/>
            <person name="Bayul T."/>
            <person name="Berlin A."/>
            <person name="Bessette D."/>
            <person name="Bloom T."/>
            <person name="Blye J."/>
            <person name="Boguslavskiy L."/>
            <person name="Bonnet C."/>
            <person name="Boukhgalter B."/>
            <person name="Bourzgui I."/>
            <person name="Brown A."/>
            <person name="Cahill P."/>
            <person name="Channer S."/>
            <person name="Cheshatsang Y."/>
            <person name="Chuda L."/>
            <person name="Citroen M."/>
            <person name="Collymore A."/>
            <person name="Cooke P."/>
            <person name="Costello M."/>
            <person name="D'Aco K."/>
            <person name="Daza R."/>
            <person name="De Haan G."/>
            <person name="DeGray S."/>
            <person name="DeMaso C."/>
            <person name="Dhargay N."/>
            <person name="Dooley K."/>
            <person name="Dooley E."/>
            <person name="Doricent M."/>
            <person name="Dorje P."/>
            <person name="Dorjee K."/>
            <person name="Dupes A."/>
            <person name="Elong R."/>
            <person name="Falk J."/>
            <person name="Farina A."/>
            <person name="Faro S."/>
            <person name="Ferguson D."/>
            <person name="Fisher S."/>
            <person name="Foley C.D."/>
            <person name="Franke A."/>
            <person name="Friedrich D."/>
            <person name="Gadbois L."/>
            <person name="Gearin G."/>
            <person name="Gearin C.R."/>
            <person name="Giannoukos G."/>
            <person name="Goode T."/>
            <person name="Graham J."/>
            <person name="Grandbois E."/>
            <person name="Grewal S."/>
            <person name="Gyaltsen K."/>
            <person name="Hafez N."/>
            <person name="Hagos B."/>
            <person name="Hall J."/>
            <person name="Henson C."/>
            <person name="Hollinger A."/>
            <person name="Honan T."/>
            <person name="Huard M.D."/>
            <person name="Hughes L."/>
            <person name="Hurhula B."/>
            <person name="Husby M.E."/>
            <person name="Kamat A."/>
            <person name="Kanga B."/>
            <person name="Kashin S."/>
            <person name="Khazanovich D."/>
            <person name="Kisner P."/>
            <person name="Lance K."/>
            <person name="Lara M."/>
            <person name="Lee W."/>
            <person name="Lennon N."/>
            <person name="Letendre F."/>
            <person name="LeVine R."/>
            <person name="Lipovsky A."/>
            <person name="Liu X."/>
            <person name="Liu J."/>
            <person name="Liu S."/>
            <person name="Lokyitsang T."/>
            <person name="Lokyitsang Y."/>
            <person name="Lubonja R."/>
            <person name="Lui A."/>
            <person name="MacDonald P."/>
            <person name="Magnisalis V."/>
            <person name="Maru K."/>
            <person name="Matthews C."/>
            <person name="McCusker W."/>
            <person name="McDonough S."/>
            <person name="Mehta T."/>
            <person name="Meldrim J."/>
            <person name="Meneus L."/>
            <person name="Mihai O."/>
            <person name="Mihalev A."/>
            <person name="Mihova T."/>
            <person name="Mittelman R."/>
            <person name="Mlenga V."/>
            <person name="Montmayeur A."/>
            <person name="Mulrain L."/>
            <person name="Navidi A."/>
            <person name="Naylor J."/>
            <person name="Negash T."/>
            <person name="Nguyen T."/>
            <person name="Nguyen N."/>
            <person name="Nicol R."/>
            <person name="Norbu C."/>
            <person name="Norbu N."/>
            <person name="Novod N."/>
            <person name="O'Neill B."/>
            <person name="Osman S."/>
            <person name="Markiewicz E."/>
            <person name="Oyono O.L."/>
            <person name="Patti C."/>
            <person name="Phunkhang P."/>
            <person name="Pierre F."/>
            <person name="Priest M."/>
            <person name="Raghuraman S."/>
            <person name="Rege F."/>
            <person name="Reyes R."/>
            <person name="Rise C."/>
            <person name="Rogov P."/>
            <person name="Ross K."/>
            <person name="Ryan E."/>
            <person name="Settipalli S."/>
            <person name="Shea T."/>
            <person name="Sherpa N."/>
            <person name="Shi L."/>
            <person name="Shih D."/>
            <person name="Sparrow T."/>
            <person name="Spaulding J."/>
            <person name="Stalker J."/>
            <person name="Stange-Thomann N."/>
            <person name="Stavropoulos S."/>
            <person name="Stone C."/>
            <person name="Strader C."/>
            <person name="Tesfaye S."/>
            <person name="Thomson T."/>
            <person name="Thoulutsang Y."/>
            <person name="Thoulutsang D."/>
            <person name="Topham K."/>
            <person name="Topping I."/>
            <person name="Tsamla T."/>
            <person name="Vassiliev H."/>
            <person name="Vo A."/>
            <person name="Wangchuk T."/>
            <person name="Wangdi T."/>
            <person name="Weiand M."/>
            <person name="Wilkinson J."/>
            <person name="Wilson A."/>
            <person name="Yadav S."/>
            <person name="Young G."/>
            <person name="Yu Q."/>
            <person name="Zembek L."/>
            <person name="Zhong D."/>
            <person name="Zimmer A."/>
            <person name="Zwirko Z."/>
            <person name="Jaffe D.B."/>
            <person name="Alvarez P."/>
            <person name="Brockman W."/>
            <person name="Butler J."/>
            <person name="Chin C."/>
            <person name="Gnerre S."/>
            <person name="Grabherr M."/>
            <person name="Kleber M."/>
            <person name="Mauceli E."/>
            <person name="MacCallum I."/>
        </authorList>
    </citation>
    <scope>NUCLEOTIDE SEQUENCE [LARGE SCALE GENOMIC DNA]</scope>
    <source>
        <strain evidence="17">Rob3c / Tucson 14021-0248.25</strain>
    </source>
</reference>
<gene>
    <name evidence="16" type="primary">Dsec\GM23047</name>
    <name evidence="16" type="ORF">Dsec_GM23047</name>
</gene>
<evidence type="ECO:0000313" key="17">
    <source>
        <dbReference type="Proteomes" id="UP000001292"/>
    </source>
</evidence>
<dbReference type="PANTHER" id="PTHR24292">
    <property type="entry name" value="CYTOCHROME P450"/>
    <property type="match status" value="1"/>
</dbReference>
<keyword evidence="6 13" id="KW-0479">Metal-binding</keyword>
<evidence type="ECO:0000256" key="13">
    <source>
        <dbReference type="PIRSR" id="PIRSR602401-1"/>
    </source>
</evidence>
<dbReference type="InterPro" id="IPR036396">
    <property type="entry name" value="Cyt_P450_sf"/>
</dbReference>
<accession>B4I6A2</accession>
<dbReference type="InterPro" id="IPR017972">
    <property type="entry name" value="Cyt_P450_CS"/>
</dbReference>
<dbReference type="PRINTS" id="PR00385">
    <property type="entry name" value="P450"/>
</dbReference>
<evidence type="ECO:0000256" key="6">
    <source>
        <dbReference type="ARBA" id="ARBA00022723"/>
    </source>
</evidence>
<organism evidence="17">
    <name type="scientific">Drosophila sechellia</name>
    <name type="common">Fruit fly</name>
    <dbReference type="NCBI Taxonomy" id="7238"/>
    <lineage>
        <taxon>Eukaryota</taxon>
        <taxon>Metazoa</taxon>
        <taxon>Ecdysozoa</taxon>
        <taxon>Arthropoda</taxon>
        <taxon>Hexapoda</taxon>
        <taxon>Insecta</taxon>
        <taxon>Pterygota</taxon>
        <taxon>Neoptera</taxon>
        <taxon>Endopterygota</taxon>
        <taxon>Diptera</taxon>
        <taxon>Brachycera</taxon>
        <taxon>Muscomorpha</taxon>
        <taxon>Ephydroidea</taxon>
        <taxon>Drosophilidae</taxon>
        <taxon>Drosophila</taxon>
        <taxon>Sophophora</taxon>
    </lineage>
</organism>